<dbReference type="InterPro" id="IPR036910">
    <property type="entry name" value="HMG_box_dom_sf"/>
</dbReference>
<evidence type="ECO:0000259" key="2">
    <source>
        <dbReference type="PROSITE" id="PS50118"/>
    </source>
</evidence>
<dbReference type="PANTHER" id="PTHR48112">
    <property type="entry name" value="HIGH MOBILITY GROUP PROTEIN DSP1"/>
    <property type="match status" value="1"/>
</dbReference>
<evidence type="ECO:0000313" key="3">
    <source>
        <dbReference type="EMBL" id="QHU14684.1"/>
    </source>
</evidence>
<name>A0A6C0KEM4_9ZZZZ</name>
<dbReference type="InterPro" id="IPR050342">
    <property type="entry name" value="HMGB"/>
</dbReference>
<reference evidence="3" key="1">
    <citation type="journal article" date="2020" name="Nature">
        <title>Giant virus diversity and host interactions through global metagenomics.</title>
        <authorList>
            <person name="Schulz F."/>
            <person name="Roux S."/>
            <person name="Paez-Espino D."/>
            <person name="Jungbluth S."/>
            <person name="Walsh D.A."/>
            <person name="Denef V.J."/>
            <person name="McMahon K.D."/>
            <person name="Konstantinidis K.T."/>
            <person name="Eloe-Fadrosh E.A."/>
            <person name="Kyrpides N.C."/>
            <person name="Woyke T."/>
        </authorList>
    </citation>
    <scope>NUCLEOTIDE SEQUENCE</scope>
    <source>
        <strain evidence="3">GVMAG-S-1102113-126</strain>
    </source>
</reference>
<dbReference type="InterPro" id="IPR009071">
    <property type="entry name" value="HMG_box_dom"/>
</dbReference>
<dbReference type="SUPFAM" id="SSF47095">
    <property type="entry name" value="HMG-box"/>
    <property type="match status" value="1"/>
</dbReference>
<dbReference type="AlphaFoldDB" id="A0A6C0KEM4"/>
<sequence length="127" mass="14592">MADFQEKILEAIDELKYDLSEMKETLENMSKVQDKICKNTPAIKKVKKVLLPGEPKRPLSSWLLYTRSVREAICAENPGIRAPEISKMVSTKWNALDVTEKQKFTDMAAQDKAVYNTKLKEWKDEGN</sequence>
<feature type="domain" description="HMG box" evidence="2">
    <location>
        <begin position="55"/>
        <end position="123"/>
    </location>
</feature>
<proteinExistence type="predicted"/>
<accession>A0A6C0KEM4</accession>
<evidence type="ECO:0000256" key="1">
    <source>
        <dbReference type="ARBA" id="ARBA00023125"/>
    </source>
</evidence>
<keyword evidence="1" id="KW-0238">DNA-binding</keyword>
<dbReference type="GO" id="GO:0003677">
    <property type="term" value="F:DNA binding"/>
    <property type="evidence" value="ECO:0007669"/>
    <property type="project" value="UniProtKB-KW"/>
</dbReference>
<protein>
    <recommendedName>
        <fullName evidence="2">HMG box domain-containing protein</fullName>
    </recommendedName>
</protein>
<dbReference type="Gene3D" id="1.10.30.10">
    <property type="entry name" value="High mobility group box domain"/>
    <property type="match status" value="1"/>
</dbReference>
<dbReference type="EMBL" id="MN740845">
    <property type="protein sequence ID" value="QHU14684.1"/>
    <property type="molecule type" value="Genomic_DNA"/>
</dbReference>
<dbReference type="Pfam" id="PF00505">
    <property type="entry name" value="HMG_box"/>
    <property type="match status" value="1"/>
</dbReference>
<organism evidence="3">
    <name type="scientific">viral metagenome</name>
    <dbReference type="NCBI Taxonomy" id="1070528"/>
    <lineage>
        <taxon>unclassified sequences</taxon>
        <taxon>metagenomes</taxon>
        <taxon>organismal metagenomes</taxon>
    </lineage>
</organism>
<dbReference type="SMART" id="SM00398">
    <property type="entry name" value="HMG"/>
    <property type="match status" value="1"/>
</dbReference>
<dbReference type="PROSITE" id="PS50118">
    <property type="entry name" value="HMG_BOX_2"/>
    <property type="match status" value="1"/>
</dbReference>